<evidence type="ECO:0000259" key="3">
    <source>
        <dbReference type="Pfam" id="PF13458"/>
    </source>
</evidence>
<feature type="domain" description="Leucine-binding protein" evidence="3">
    <location>
        <begin position="50"/>
        <end position="393"/>
    </location>
</feature>
<keyword evidence="5" id="KW-1185">Reference proteome</keyword>
<dbReference type="CDD" id="cd06347">
    <property type="entry name" value="PBP1_ABC_LivK_ligand_binding-like"/>
    <property type="match status" value="1"/>
</dbReference>
<organism evidence="4 5">
    <name type="scientific">Heliomicrobium undosum</name>
    <dbReference type="NCBI Taxonomy" id="121734"/>
    <lineage>
        <taxon>Bacteria</taxon>
        <taxon>Bacillati</taxon>
        <taxon>Bacillota</taxon>
        <taxon>Clostridia</taxon>
        <taxon>Eubacteriales</taxon>
        <taxon>Heliobacteriaceae</taxon>
        <taxon>Heliomicrobium</taxon>
    </lineage>
</organism>
<accession>A0A845L5K4</accession>
<evidence type="ECO:0000256" key="2">
    <source>
        <dbReference type="ARBA" id="ARBA00022729"/>
    </source>
</evidence>
<gene>
    <name evidence="4" type="ORF">GTO91_00535</name>
</gene>
<comment type="caution">
    <text evidence="4">The sequence shown here is derived from an EMBL/GenBank/DDBJ whole genome shotgun (WGS) entry which is preliminary data.</text>
</comment>
<dbReference type="InterPro" id="IPR051010">
    <property type="entry name" value="BCAA_transport"/>
</dbReference>
<dbReference type="AlphaFoldDB" id="A0A845L5K4"/>
<proteinExistence type="inferred from homology"/>
<reference evidence="4 5" key="1">
    <citation type="submission" date="2020-01" db="EMBL/GenBank/DDBJ databases">
        <title>Whole-genome sequence of Heliobacterium undosum DSM 13378.</title>
        <authorList>
            <person name="Kyndt J.A."/>
            <person name="Meyer T.E."/>
        </authorList>
    </citation>
    <scope>NUCLEOTIDE SEQUENCE [LARGE SCALE GENOMIC DNA]</scope>
    <source>
        <strain evidence="4 5">DSM 13378</strain>
    </source>
</reference>
<name>A0A845L5K4_9FIRM</name>
<dbReference type="PROSITE" id="PS51257">
    <property type="entry name" value="PROKAR_LIPOPROTEIN"/>
    <property type="match status" value="1"/>
</dbReference>
<comment type="similarity">
    <text evidence="1">Belongs to the leucine-binding protein family.</text>
</comment>
<keyword evidence="2" id="KW-0732">Signal</keyword>
<evidence type="ECO:0000313" key="5">
    <source>
        <dbReference type="Proteomes" id="UP000463470"/>
    </source>
</evidence>
<dbReference type="Pfam" id="PF13458">
    <property type="entry name" value="Peripla_BP_6"/>
    <property type="match status" value="1"/>
</dbReference>
<dbReference type="SUPFAM" id="SSF53822">
    <property type="entry name" value="Periplasmic binding protein-like I"/>
    <property type="match status" value="1"/>
</dbReference>
<evidence type="ECO:0000313" key="4">
    <source>
        <dbReference type="EMBL" id="MZP28211.1"/>
    </source>
</evidence>
<protein>
    <submittedName>
        <fullName evidence="4">ABC transporter substrate-binding protein</fullName>
    </submittedName>
</protein>
<dbReference type="Proteomes" id="UP000463470">
    <property type="component" value="Unassembled WGS sequence"/>
</dbReference>
<dbReference type="Gene3D" id="3.40.50.2300">
    <property type="match status" value="2"/>
</dbReference>
<evidence type="ECO:0000256" key="1">
    <source>
        <dbReference type="ARBA" id="ARBA00010062"/>
    </source>
</evidence>
<sequence>MKGEVTFVQWKKSFVAAVSLVVTASLLTACSGGGSKDTAANAPVANEFVIGGNFELSGGQATFGKAAVNGAKMVFDKVNAEGGINGKKIKFVVLDNKSEATESTNVATKLINSEKAVAILGCTTSGDTLGMVQLAMDKKIPVLSTSATNPKVTVDENTKKTNDFIFRACFIDPFQGTVMANFTLNNLKLNTAAVLTDNQAPYSKGLAQFFKESFAKGGGEIVADEGYVTGDQDFKATLTKIRGKNPDVLYVPGYYEEVGKIVKQARELGMTMPIMGGDGWDSPKLTEIAGAAALNNTFFSNHYSSEDTDPLVVDFVKRYKELYGDVPDSMAVLGYDGALIMVDALKRAGEPNAVKIKEALAATKDVQTVTGKISYDEQHNPIKAAAIIEMKDGKQTFKDKVAPK</sequence>
<dbReference type="EMBL" id="WXEY01000001">
    <property type="protein sequence ID" value="MZP28211.1"/>
    <property type="molecule type" value="Genomic_DNA"/>
</dbReference>
<dbReference type="OrthoDB" id="9783240at2"/>
<dbReference type="PANTHER" id="PTHR30483:SF6">
    <property type="entry name" value="PERIPLASMIC BINDING PROTEIN OF ABC TRANSPORTER FOR NATURAL AMINO ACIDS"/>
    <property type="match status" value="1"/>
</dbReference>
<dbReference type="InterPro" id="IPR028081">
    <property type="entry name" value="Leu-bd"/>
</dbReference>
<dbReference type="PANTHER" id="PTHR30483">
    <property type="entry name" value="LEUCINE-SPECIFIC-BINDING PROTEIN"/>
    <property type="match status" value="1"/>
</dbReference>
<dbReference type="InterPro" id="IPR028082">
    <property type="entry name" value="Peripla_BP_I"/>
</dbReference>